<dbReference type="OrthoDB" id="9871914at2759"/>
<evidence type="ECO:0000256" key="7">
    <source>
        <dbReference type="ARBA" id="ARBA00023010"/>
    </source>
</evidence>
<evidence type="ECO:0000256" key="6">
    <source>
        <dbReference type="ARBA" id="ARBA00022927"/>
    </source>
</evidence>
<keyword evidence="7" id="KW-0811">Translocation</keyword>
<dbReference type="EMBL" id="AHAT01012178">
    <property type="status" value="NOT_ANNOTATED_CDS"/>
    <property type="molecule type" value="Genomic_DNA"/>
</dbReference>
<dbReference type="PANTHER" id="PTHR22739">
    <property type="entry name" value="STRIATED MUSCLE ACTIVATOR OF RHO-DEPENDENT SIGNALING-RELATED"/>
    <property type="match status" value="1"/>
</dbReference>
<dbReference type="GeneID" id="102687576"/>
<feature type="domain" description="Costars" evidence="18">
    <location>
        <begin position="316"/>
        <end position="392"/>
    </location>
</feature>
<dbReference type="OMA" id="DEPKWRS"/>
<evidence type="ECO:0000259" key="18">
    <source>
        <dbReference type="SMART" id="SM01283"/>
    </source>
</evidence>
<protein>
    <recommendedName>
        <fullName evidence="15">Actin-binding Rho-activating protein</fullName>
    </recommendedName>
    <alternativeName>
        <fullName evidence="16">Striated muscle activator of Rho-dependent signaling</fullName>
    </alternativeName>
</protein>
<keyword evidence="20" id="KW-1185">Reference proteome</keyword>
<keyword evidence="6" id="KW-0653">Protein transport</keyword>
<keyword evidence="8" id="KW-0805">Transcription regulation</keyword>
<evidence type="ECO:0000256" key="8">
    <source>
        <dbReference type="ARBA" id="ARBA00023015"/>
    </source>
</evidence>
<accession>W5M5W0</accession>
<dbReference type="Ensembl" id="ENSLOCT00000003775.1">
    <property type="protein sequence ID" value="ENSLOCP00000003768.1"/>
    <property type="gene ID" value="ENSLOCG00000003192.1"/>
</dbReference>
<keyword evidence="9" id="KW-0010">Activator</keyword>
<dbReference type="Proteomes" id="UP000018468">
    <property type="component" value="Linkage group LG11"/>
</dbReference>
<reference evidence="20" key="1">
    <citation type="submission" date="2011-12" db="EMBL/GenBank/DDBJ databases">
        <title>The Draft Genome of Lepisosteus oculatus.</title>
        <authorList>
            <consortium name="The Broad Institute Genome Assembly &amp; Analysis Group"/>
            <consortium name="Computational R&amp;D Group"/>
            <consortium name="and Sequencing Platform"/>
            <person name="Di Palma F."/>
            <person name="Alfoldi J."/>
            <person name="Johnson J."/>
            <person name="Berlin A."/>
            <person name="Gnerre S."/>
            <person name="Jaffe D."/>
            <person name="MacCallum I."/>
            <person name="Young S."/>
            <person name="Walker B.J."/>
            <person name="Lander E.S."/>
            <person name="Lindblad-Toh K."/>
        </authorList>
    </citation>
    <scope>NUCLEOTIDE SEQUENCE [LARGE SCALE GENOMIC DNA]</scope>
</reference>
<evidence type="ECO:0000256" key="4">
    <source>
        <dbReference type="ARBA" id="ARBA00022490"/>
    </source>
</evidence>
<evidence type="ECO:0000256" key="10">
    <source>
        <dbReference type="ARBA" id="ARBA00023163"/>
    </source>
</evidence>
<dbReference type="CTD" id="445477"/>
<dbReference type="InParanoid" id="W5M5W0"/>
<dbReference type="InterPro" id="IPR038095">
    <property type="entry name" value="Costars_sf"/>
</dbReference>
<evidence type="ECO:0000256" key="12">
    <source>
        <dbReference type="ARBA" id="ARBA00023212"/>
    </source>
</evidence>
<dbReference type="KEGG" id="loc:102687576"/>
<evidence type="ECO:0000256" key="2">
    <source>
        <dbReference type="ARBA" id="ARBA00004245"/>
    </source>
</evidence>
<comment type="function">
    <text evidence="13">Acts as an activator of serum response factor (SRF)-dependent transcription possibly by inducing nuclear translocation of MKL1 or MKL2 and through a mechanism requiring Rho-actin signaling.</text>
</comment>
<dbReference type="InterPro" id="IPR027817">
    <property type="entry name" value="Costars_dom"/>
</dbReference>
<dbReference type="InterPro" id="IPR026111">
    <property type="entry name" value="Abra"/>
</dbReference>
<keyword evidence="10" id="KW-0804">Transcription</keyword>
<keyword evidence="5" id="KW-0597">Phosphoprotein</keyword>
<reference evidence="19" key="3">
    <citation type="submission" date="2025-09" db="UniProtKB">
        <authorList>
            <consortium name="Ensembl"/>
        </authorList>
    </citation>
    <scope>IDENTIFICATION</scope>
</reference>
<feature type="region of interest" description="Disordered" evidence="17">
    <location>
        <begin position="1"/>
        <end position="105"/>
    </location>
</feature>
<dbReference type="Bgee" id="ENSLOCG00000003192">
    <property type="expression patterns" value="Expressed in muscle tissue and 4 other cell types or tissues"/>
</dbReference>
<feature type="compositionally biased region" description="Polar residues" evidence="17">
    <location>
        <begin position="65"/>
        <end position="86"/>
    </location>
</feature>
<dbReference type="AlphaFoldDB" id="W5M5W0"/>
<dbReference type="SMART" id="SM01283">
    <property type="entry name" value="Costars"/>
    <property type="match status" value="1"/>
</dbReference>
<sequence>MSESNPKANQKKPPNKNVKKLRTVSMVCSLAKSWQQWASENEERQASEPSGWTPSEEKREILNTKKYQQPLQQKTCSKENTGTKQTAVPDPAAGKLENTSESLPLDSKIRSKQVVKTVTSKVQEKGMNIGYLTDKYQKENEEVDKILNAKSSPTRRRRCSNLVSELTKGWKVMEKESKDSMGPTGPKRTDSMDTEDSGFSEGDEKMQEVTEMKDKQVEPDISPVRIKRPSVSVVNKDVDEAKRINIIAKKYSPVGNLKSKWQNWAEEHNVNQKLNPFSEEFDYELSMSTRLRKGDQGYGRPKEGSKTEERAKRAEAHIHREILDMCYIISTMADPDPDGKSRVTFGELFDRYVRISDKVVGILMRARKHGKVHFEGEMLWQGRDDHVIITLLV</sequence>
<reference evidence="19" key="2">
    <citation type="submission" date="2025-08" db="UniProtKB">
        <authorList>
            <consortium name="Ensembl"/>
        </authorList>
    </citation>
    <scope>IDENTIFICATION</scope>
</reference>
<evidence type="ECO:0000256" key="11">
    <source>
        <dbReference type="ARBA" id="ARBA00023203"/>
    </source>
</evidence>
<evidence type="ECO:0000256" key="16">
    <source>
        <dbReference type="ARBA" id="ARBA00076363"/>
    </source>
</evidence>
<organism evidence="19 20">
    <name type="scientific">Lepisosteus oculatus</name>
    <name type="common">Spotted gar</name>
    <dbReference type="NCBI Taxonomy" id="7918"/>
    <lineage>
        <taxon>Eukaryota</taxon>
        <taxon>Metazoa</taxon>
        <taxon>Chordata</taxon>
        <taxon>Craniata</taxon>
        <taxon>Vertebrata</taxon>
        <taxon>Euteleostomi</taxon>
        <taxon>Actinopterygii</taxon>
        <taxon>Neopterygii</taxon>
        <taxon>Holostei</taxon>
        <taxon>Semionotiformes</taxon>
        <taxon>Lepisosteidae</taxon>
        <taxon>Lepisosteus</taxon>
    </lineage>
</organism>
<evidence type="ECO:0000256" key="5">
    <source>
        <dbReference type="ARBA" id="ARBA00022553"/>
    </source>
</evidence>
<dbReference type="GO" id="GO:0030017">
    <property type="term" value="C:sarcomere"/>
    <property type="evidence" value="ECO:0000318"/>
    <property type="project" value="GO_Central"/>
</dbReference>
<dbReference type="STRING" id="7918.ENSLOCP00000003768"/>
<dbReference type="eggNOG" id="KOG3376">
    <property type="taxonomic scope" value="Eukaryota"/>
</dbReference>
<dbReference type="Gene3D" id="1.10.10.1540">
    <property type="entry name" value="Costar domain"/>
    <property type="match status" value="1"/>
</dbReference>
<dbReference type="GO" id="GO:0005856">
    <property type="term" value="C:cytoskeleton"/>
    <property type="evidence" value="ECO:0007669"/>
    <property type="project" value="UniProtKB-SubCell"/>
</dbReference>
<feature type="compositionally biased region" description="Basic residues" evidence="17">
    <location>
        <begin position="9"/>
        <end position="22"/>
    </location>
</feature>
<dbReference type="GO" id="GO:0035025">
    <property type="term" value="P:positive regulation of Rho protein signal transduction"/>
    <property type="evidence" value="ECO:0000318"/>
    <property type="project" value="GO_Central"/>
</dbReference>
<keyword evidence="12" id="KW-0206">Cytoskeleton</keyword>
<evidence type="ECO:0000313" key="19">
    <source>
        <dbReference type="Ensembl" id="ENSLOCP00000003768.1"/>
    </source>
</evidence>
<dbReference type="GO" id="GO:0015031">
    <property type="term" value="P:protein transport"/>
    <property type="evidence" value="ECO:0007669"/>
    <property type="project" value="UniProtKB-KW"/>
</dbReference>
<comment type="subunit">
    <text evidence="14">Binds F-actin and ABLIM1, ABLIM2 and ABLIM3. Interaction with ABLIM2 and ABLIM3 enhances activity.</text>
</comment>
<name>W5M5W0_LEPOC</name>
<keyword evidence="3" id="KW-0813">Transport</keyword>
<evidence type="ECO:0000313" key="20">
    <source>
        <dbReference type="Proteomes" id="UP000018468"/>
    </source>
</evidence>
<evidence type="ECO:0000256" key="13">
    <source>
        <dbReference type="ARBA" id="ARBA00059783"/>
    </source>
</evidence>
<feature type="region of interest" description="Disordered" evidence="17">
    <location>
        <begin position="292"/>
        <end position="311"/>
    </location>
</feature>
<evidence type="ECO:0000256" key="3">
    <source>
        <dbReference type="ARBA" id="ARBA00022448"/>
    </source>
</evidence>
<evidence type="ECO:0000256" key="14">
    <source>
        <dbReference type="ARBA" id="ARBA00063019"/>
    </source>
</evidence>
<evidence type="ECO:0000256" key="15">
    <source>
        <dbReference type="ARBA" id="ARBA00073502"/>
    </source>
</evidence>
<feature type="region of interest" description="Disordered" evidence="17">
    <location>
        <begin position="170"/>
        <end position="205"/>
    </location>
</feature>
<dbReference type="GeneTree" id="ENSGT00390000015984"/>
<proteinExistence type="predicted"/>
<dbReference type="Pfam" id="PF14705">
    <property type="entry name" value="Costars"/>
    <property type="match status" value="1"/>
</dbReference>
<dbReference type="PANTHER" id="PTHR22739:SF20">
    <property type="entry name" value="ACTIN-BINDING RHO-ACTIVATING PROTEIN"/>
    <property type="match status" value="1"/>
</dbReference>
<dbReference type="GO" id="GO:0003779">
    <property type="term" value="F:actin binding"/>
    <property type="evidence" value="ECO:0007669"/>
    <property type="project" value="UniProtKB-KW"/>
</dbReference>
<comment type="subcellular location">
    <subcellularLocation>
        <location evidence="2">Cytoplasm</location>
        <location evidence="2">Cytoskeleton</location>
    </subcellularLocation>
    <subcellularLocation>
        <location evidence="1">Cytoplasm</location>
        <location evidence="1">Myofibril</location>
        <location evidence="1">Sarcomere</location>
    </subcellularLocation>
</comment>
<dbReference type="HOGENOM" id="CLU_062244_0_0_1"/>
<keyword evidence="4" id="KW-0963">Cytoplasm</keyword>
<evidence type="ECO:0000256" key="17">
    <source>
        <dbReference type="SAM" id="MobiDB-lite"/>
    </source>
</evidence>
<dbReference type="RefSeq" id="XP_006635704.1">
    <property type="nucleotide sequence ID" value="XM_006635641.3"/>
</dbReference>
<evidence type="ECO:0000256" key="1">
    <source>
        <dbReference type="ARBA" id="ARBA00004204"/>
    </source>
</evidence>
<keyword evidence="11" id="KW-0009">Actin-binding</keyword>
<evidence type="ECO:0000256" key="9">
    <source>
        <dbReference type="ARBA" id="ARBA00023159"/>
    </source>
</evidence>
<dbReference type="FunFam" id="1.10.10.1540:FF:000001">
    <property type="entry name" value="Actin-binding Rho-activating protein a"/>
    <property type="match status" value="1"/>
</dbReference>
<dbReference type="GO" id="GO:0045944">
    <property type="term" value="P:positive regulation of transcription by RNA polymerase II"/>
    <property type="evidence" value="ECO:0000318"/>
    <property type="project" value="GO_Central"/>
</dbReference>